<feature type="compositionally biased region" description="Polar residues" evidence="1">
    <location>
        <begin position="145"/>
        <end position="159"/>
    </location>
</feature>
<dbReference type="Proteomes" id="UP000308671">
    <property type="component" value="Unassembled WGS sequence"/>
</dbReference>
<feature type="compositionally biased region" description="Polar residues" evidence="1">
    <location>
        <begin position="89"/>
        <end position="104"/>
    </location>
</feature>
<feature type="region of interest" description="Disordered" evidence="1">
    <location>
        <begin position="25"/>
        <end position="47"/>
    </location>
</feature>
<comment type="caution">
    <text evidence="2">The sequence shown here is derived from an EMBL/GenBank/DDBJ whole genome shotgun (WGS) entry which is preliminary data.</text>
</comment>
<evidence type="ECO:0000313" key="3">
    <source>
        <dbReference type="Proteomes" id="UP000308671"/>
    </source>
</evidence>
<feature type="compositionally biased region" description="Polar residues" evidence="1">
    <location>
        <begin position="260"/>
        <end position="270"/>
    </location>
</feature>
<dbReference type="AlphaFoldDB" id="A0A4S8QPD8"/>
<proteinExistence type="predicted"/>
<keyword evidence="3" id="KW-1185">Reference proteome</keyword>
<gene>
    <name evidence="2" type="ORF">BGAL_0361g00060</name>
</gene>
<evidence type="ECO:0000313" key="2">
    <source>
        <dbReference type="EMBL" id="THV46768.1"/>
    </source>
</evidence>
<sequence>MSLNYYSLTSGGRGYGRLNEYVQPQRQSYGGGQPRESNSRNRDIQGQDKSAGCFIELRSNSRIDISNIFLGTYQYGTDRGTMKLPPLNPTDSITSSPHPKNNNRLPPISSLMRPAAQQPYHSAQASSTTSLRSPANFNIPAARSHSGTTSQPQHYPTSESRSREASYPLSDTKRAQEPGSRKYQPSAPSQRSNTKHRSNEHTDSMQNFPASIPTSMQLSPPPLGRSEIKLVKSSSRHTKKEQSRKRRKTRERSRSYSSRPNASMPPQQPLQGYSECLRYHASVESQQVIQGNSFTTEEMPADFDMECRRPGCKERISTNVPFGACRLHRDQLSTWDFKYCEAEKRDRDKEADHFLNGQCIDKKEASSFHCCRRHTDERYKWRKAFADSDCIKDGKWFEGRNEGTAGFPPGYGTSGAKSFRDQFST</sequence>
<name>A0A4S8QPD8_9HELO</name>
<protein>
    <submittedName>
        <fullName evidence="2">Uncharacterized protein</fullName>
    </submittedName>
</protein>
<dbReference type="OrthoDB" id="3547721at2759"/>
<feature type="compositionally biased region" description="Basic and acidic residues" evidence="1">
    <location>
        <begin position="171"/>
        <end position="180"/>
    </location>
</feature>
<evidence type="ECO:0000256" key="1">
    <source>
        <dbReference type="SAM" id="MobiDB-lite"/>
    </source>
</evidence>
<reference evidence="2 3" key="1">
    <citation type="submission" date="2017-12" db="EMBL/GenBank/DDBJ databases">
        <title>Comparative genomics of Botrytis spp.</title>
        <authorList>
            <person name="Valero-Jimenez C.A."/>
            <person name="Tapia P."/>
            <person name="Veloso J."/>
            <person name="Silva-Moreno E."/>
            <person name="Staats M."/>
            <person name="Valdes J.H."/>
            <person name="Van Kan J.A.L."/>
        </authorList>
    </citation>
    <scope>NUCLEOTIDE SEQUENCE [LARGE SCALE GENOMIC DNA]</scope>
    <source>
        <strain evidence="2 3">MUCL435</strain>
    </source>
</reference>
<feature type="compositionally biased region" description="Basic residues" evidence="1">
    <location>
        <begin position="234"/>
        <end position="251"/>
    </location>
</feature>
<dbReference type="EMBL" id="PQXL01000361">
    <property type="protein sequence ID" value="THV46768.1"/>
    <property type="molecule type" value="Genomic_DNA"/>
</dbReference>
<feature type="compositionally biased region" description="Polar residues" evidence="1">
    <location>
        <begin position="119"/>
        <end position="136"/>
    </location>
</feature>
<feature type="compositionally biased region" description="Basic and acidic residues" evidence="1">
    <location>
        <begin position="37"/>
        <end position="46"/>
    </location>
</feature>
<feature type="compositionally biased region" description="Polar residues" evidence="1">
    <location>
        <begin position="204"/>
        <end position="218"/>
    </location>
</feature>
<organism evidence="2 3">
    <name type="scientific">Botrytis galanthina</name>
    <dbReference type="NCBI Taxonomy" id="278940"/>
    <lineage>
        <taxon>Eukaryota</taxon>
        <taxon>Fungi</taxon>
        <taxon>Dikarya</taxon>
        <taxon>Ascomycota</taxon>
        <taxon>Pezizomycotina</taxon>
        <taxon>Leotiomycetes</taxon>
        <taxon>Helotiales</taxon>
        <taxon>Sclerotiniaceae</taxon>
        <taxon>Botrytis</taxon>
    </lineage>
</organism>
<feature type="region of interest" description="Disordered" evidence="1">
    <location>
        <begin position="81"/>
        <end position="270"/>
    </location>
</feature>
<accession>A0A4S8QPD8</accession>